<evidence type="ECO:0000256" key="1">
    <source>
        <dbReference type="SAM" id="Phobius"/>
    </source>
</evidence>
<dbReference type="Pfam" id="PF19803">
    <property type="entry name" value="DUF6286"/>
    <property type="match status" value="1"/>
</dbReference>
<dbReference type="Proteomes" id="UP000466517">
    <property type="component" value="Chromosome"/>
</dbReference>
<evidence type="ECO:0000313" key="4">
    <source>
        <dbReference type="Proteomes" id="UP000466517"/>
    </source>
</evidence>
<gene>
    <name evidence="3" type="ORF">MMAD_51140</name>
</gene>
<feature type="domain" description="DUF6286" evidence="2">
    <location>
        <begin position="87"/>
        <end position="184"/>
    </location>
</feature>
<evidence type="ECO:0000259" key="2">
    <source>
        <dbReference type="Pfam" id="PF19803"/>
    </source>
</evidence>
<feature type="transmembrane region" description="Helical" evidence="1">
    <location>
        <begin position="26"/>
        <end position="46"/>
    </location>
</feature>
<evidence type="ECO:0000313" key="3">
    <source>
        <dbReference type="EMBL" id="BBZ30819.1"/>
    </source>
</evidence>
<dbReference type="EMBL" id="AP022610">
    <property type="protein sequence ID" value="BBZ30819.1"/>
    <property type="molecule type" value="Genomic_DNA"/>
</dbReference>
<reference evidence="3 4" key="1">
    <citation type="journal article" date="2019" name="Emerg. Microbes Infect.">
        <title>Comprehensive subspecies identification of 175 nontuberculous mycobacteria species based on 7547 genomic profiles.</title>
        <authorList>
            <person name="Matsumoto Y."/>
            <person name="Kinjo T."/>
            <person name="Motooka D."/>
            <person name="Nabeya D."/>
            <person name="Jung N."/>
            <person name="Uechi K."/>
            <person name="Horii T."/>
            <person name="Iida T."/>
            <person name="Fujita J."/>
            <person name="Nakamura S."/>
        </authorList>
    </citation>
    <scope>NUCLEOTIDE SEQUENCE [LARGE SCALE GENOMIC DNA]</scope>
    <source>
        <strain evidence="3 4">JCM 13574</strain>
    </source>
</reference>
<organism evidence="3 4">
    <name type="scientific">Mycolicibacterium madagascariense</name>
    <dbReference type="NCBI Taxonomy" id="212765"/>
    <lineage>
        <taxon>Bacteria</taxon>
        <taxon>Bacillati</taxon>
        <taxon>Actinomycetota</taxon>
        <taxon>Actinomycetes</taxon>
        <taxon>Mycobacteriales</taxon>
        <taxon>Mycobacteriaceae</taxon>
        <taxon>Mycolicibacterium</taxon>
    </lineage>
</organism>
<dbReference type="AlphaFoldDB" id="A0A7I7XNK4"/>
<feature type="transmembrane region" description="Helical" evidence="1">
    <location>
        <begin position="66"/>
        <end position="94"/>
    </location>
</feature>
<dbReference type="KEGG" id="mmag:MMAD_51140"/>
<protein>
    <recommendedName>
        <fullName evidence="2">DUF6286 domain-containing protein</fullName>
    </recommendedName>
</protein>
<sequence>MTASVEQAKTPTPTPIAGKVPVAAPAAGYVGTLIAVLLLGLGAVGLRDGAVAAGWLDGREWTKNAVGWIDGLTFAVWMIPVGVVAIVVGLWWLYAAVRPRRRTAIPVNARSSVWIAPADVARLATAAAESVAGVLDARSSATLRKVTVTARTTTDGGDADVESAIADAVRTATAILADPVKIRIRTRTGDA</sequence>
<keyword evidence="4" id="KW-1185">Reference proteome</keyword>
<accession>A0A7I7XNK4</accession>
<dbReference type="InterPro" id="IPR046253">
    <property type="entry name" value="DUF6286"/>
</dbReference>
<dbReference type="RefSeq" id="WP_163742535.1">
    <property type="nucleotide sequence ID" value="NZ_AP022610.1"/>
</dbReference>
<keyword evidence="1" id="KW-0472">Membrane</keyword>
<keyword evidence="1" id="KW-0812">Transmembrane</keyword>
<keyword evidence="1" id="KW-1133">Transmembrane helix</keyword>
<name>A0A7I7XNK4_9MYCO</name>
<proteinExistence type="predicted"/>